<gene>
    <name evidence="1" type="ORF">PVAP13_9KG259113</name>
</gene>
<comment type="caution">
    <text evidence="1">The sequence shown here is derived from an EMBL/GenBank/DDBJ whole genome shotgun (WGS) entry which is preliminary data.</text>
</comment>
<evidence type="ECO:0000313" key="2">
    <source>
        <dbReference type="Proteomes" id="UP000823388"/>
    </source>
</evidence>
<reference evidence="1" key="1">
    <citation type="submission" date="2020-05" db="EMBL/GenBank/DDBJ databases">
        <title>WGS assembly of Panicum virgatum.</title>
        <authorList>
            <person name="Lovell J.T."/>
            <person name="Jenkins J."/>
            <person name="Shu S."/>
            <person name="Juenger T.E."/>
            <person name="Schmutz J."/>
        </authorList>
    </citation>
    <scope>NUCLEOTIDE SEQUENCE</scope>
    <source>
        <strain evidence="1">AP13</strain>
    </source>
</reference>
<keyword evidence="2" id="KW-1185">Reference proteome</keyword>
<dbReference type="EMBL" id="CM029053">
    <property type="protein sequence ID" value="KAG2549815.1"/>
    <property type="molecule type" value="Genomic_DNA"/>
</dbReference>
<proteinExistence type="predicted"/>
<accession>A0A8T0NMK1</accession>
<sequence length="114" mass="12095">MSLPAAAMYPESAAGLHNLDIAPSSLSLGPSLPCRQGARGGAAPLLSLAFTLARRRSVLIAGRCMFVPAPRRTPTICLLKCSSCADAAASRPLGPWHTAQRHRKLREHTRIGVD</sequence>
<name>A0A8T0NMK1_PANVG</name>
<protein>
    <submittedName>
        <fullName evidence="1">Uncharacterized protein</fullName>
    </submittedName>
</protein>
<dbReference type="AlphaFoldDB" id="A0A8T0NMK1"/>
<evidence type="ECO:0000313" key="1">
    <source>
        <dbReference type="EMBL" id="KAG2549815.1"/>
    </source>
</evidence>
<dbReference type="Proteomes" id="UP000823388">
    <property type="component" value="Chromosome 9K"/>
</dbReference>
<organism evidence="1 2">
    <name type="scientific">Panicum virgatum</name>
    <name type="common">Blackwell switchgrass</name>
    <dbReference type="NCBI Taxonomy" id="38727"/>
    <lineage>
        <taxon>Eukaryota</taxon>
        <taxon>Viridiplantae</taxon>
        <taxon>Streptophyta</taxon>
        <taxon>Embryophyta</taxon>
        <taxon>Tracheophyta</taxon>
        <taxon>Spermatophyta</taxon>
        <taxon>Magnoliopsida</taxon>
        <taxon>Liliopsida</taxon>
        <taxon>Poales</taxon>
        <taxon>Poaceae</taxon>
        <taxon>PACMAD clade</taxon>
        <taxon>Panicoideae</taxon>
        <taxon>Panicodae</taxon>
        <taxon>Paniceae</taxon>
        <taxon>Panicinae</taxon>
        <taxon>Panicum</taxon>
        <taxon>Panicum sect. Hiantes</taxon>
    </lineage>
</organism>